<accession>A0A9W7B0F8</accession>
<feature type="signal peptide" evidence="1">
    <location>
        <begin position="1"/>
        <end position="22"/>
    </location>
</feature>
<evidence type="ECO:0000256" key="1">
    <source>
        <dbReference type="SAM" id="SignalP"/>
    </source>
</evidence>
<keyword evidence="3" id="KW-1185">Reference proteome</keyword>
<dbReference type="AlphaFoldDB" id="A0A9W7B0F8"/>
<protein>
    <submittedName>
        <fullName evidence="2">Uncharacterized protein</fullName>
    </submittedName>
</protein>
<feature type="chain" id="PRO_5040941213" evidence="1">
    <location>
        <begin position="23"/>
        <end position="36"/>
    </location>
</feature>
<name>A0A9W7B0F8_9STRA</name>
<feature type="non-terminal residue" evidence="2">
    <location>
        <position position="36"/>
    </location>
</feature>
<dbReference type="Proteomes" id="UP001165122">
    <property type="component" value="Unassembled WGS sequence"/>
</dbReference>
<dbReference type="EMBL" id="BRXW01000878">
    <property type="protein sequence ID" value="GMH78323.1"/>
    <property type="molecule type" value="Genomic_DNA"/>
</dbReference>
<evidence type="ECO:0000313" key="3">
    <source>
        <dbReference type="Proteomes" id="UP001165122"/>
    </source>
</evidence>
<keyword evidence="1" id="KW-0732">Signal</keyword>
<organism evidence="2 3">
    <name type="scientific">Triparma laevis f. longispina</name>
    <dbReference type="NCBI Taxonomy" id="1714387"/>
    <lineage>
        <taxon>Eukaryota</taxon>
        <taxon>Sar</taxon>
        <taxon>Stramenopiles</taxon>
        <taxon>Ochrophyta</taxon>
        <taxon>Bolidophyceae</taxon>
        <taxon>Parmales</taxon>
        <taxon>Triparmaceae</taxon>
        <taxon>Triparma</taxon>
    </lineage>
</organism>
<comment type="caution">
    <text evidence="2">The sequence shown here is derived from an EMBL/GenBank/DDBJ whole genome shotgun (WGS) entry which is preliminary data.</text>
</comment>
<reference evidence="3" key="1">
    <citation type="journal article" date="2023" name="Commun. Biol.">
        <title>Genome analysis of Parmales, the sister group of diatoms, reveals the evolutionary specialization of diatoms from phago-mixotrophs to photoautotrophs.</title>
        <authorList>
            <person name="Ban H."/>
            <person name="Sato S."/>
            <person name="Yoshikawa S."/>
            <person name="Yamada K."/>
            <person name="Nakamura Y."/>
            <person name="Ichinomiya M."/>
            <person name="Sato N."/>
            <person name="Blanc-Mathieu R."/>
            <person name="Endo H."/>
            <person name="Kuwata A."/>
            <person name="Ogata H."/>
        </authorList>
    </citation>
    <scope>NUCLEOTIDE SEQUENCE [LARGE SCALE GENOMIC DNA]</scope>
    <source>
        <strain evidence="3">NIES 3700</strain>
    </source>
</reference>
<sequence length="36" mass="3594">MAPFNLLGMTAAALLLFQKVEAGPELSACAAGSRGS</sequence>
<proteinExistence type="predicted"/>
<evidence type="ECO:0000313" key="2">
    <source>
        <dbReference type="EMBL" id="GMH78323.1"/>
    </source>
</evidence>
<gene>
    <name evidence="2" type="ORF">TrLO_g1236</name>
</gene>